<sequence>MTLSITLTLRLNGLQADVFHQPELCNEAHELGVQFLDMVEMARDFSSALHNPRPQKSRNNFLRFVFEQSHDHDQEATNRKLKLRALNGISLVLCAATYTKNSILGFSKGRFNILLAHCSSFLGSPAVVASKLPSQLIHTSLAAPIHAIDDVSYRRFRSDLGKLQTGLGATQASIDLGLKQDHGLCRRESTAWPKEQVSALLHGPQCITFCVVLRQIARLCKDFERTIPCSIHTIEALVTISKSGSLDDSMQLLDTAADMLTDLVPVSTWASVVHRRSIVLRLLGDPQSSEQELHTFIRRSPNLPGHLLIPLQLSLANNLIYQLKYTDAAQIVREIQVTKDLQGDQVQLIWDQIYCVGRVMRGQGDFESARICFEQCFKTYGMRKSKKIIIQTALADLYCELDYKSQDDQRYHLFQARSLLEPALESVGVANSKSRRRLLLSLSEINLREGRLHEARKSLEELLILYGGMDSFDVVDRLGHVRSYIALARTYPDGQAEPQWRNALRLNAEYNPSEEEVFTCAIIYLHLSWLSYCSGELNGAQNMYACAGKVLNRRRPEYLLPGVGTYVFDEIQCKLRNANL</sequence>
<evidence type="ECO:0000313" key="1">
    <source>
        <dbReference type="EMBL" id="KAK1467993.1"/>
    </source>
</evidence>
<protein>
    <submittedName>
        <fullName evidence="1">Uncharacterized protein</fullName>
    </submittedName>
</protein>
<dbReference type="Proteomes" id="UP001227543">
    <property type="component" value="Unassembled WGS sequence"/>
</dbReference>
<organism evidence="1 2">
    <name type="scientific">Colletotrichum tamarilloi</name>
    <dbReference type="NCBI Taxonomy" id="1209934"/>
    <lineage>
        <taxon>Eukaryota</taxon>
        <taxon>Fungi</taxon>
        <taxon>Dikarya</taxon>
        <taxon>Ascomycota</taxon>
        <taxon>Pezizomycotina</taxon>
        <taxon>Sordariomycetes</taxon>
        <taxon>Hypocreomycetidae</taxon>
        <taxon>Glomerellales</taxon>
        <taxon>Glomerellaceae</taxon>
        <taxon>Colletotrichum</taxon>
        <taxon>Colletotrichum acutatum species complex</taxon>
    </lineage>
</organism>
<evidence type="ECO:0000313" key="2">
    <source>
        <dbReference type="Proteomes" id="UP001227543"/>
    </source>
</evidence>
<keyword evidence="2" id="KW-1185">Reference proteome</keyword>
<dbReference type="RefSeq" id="XP_060372457.1">
    <property type="nucleotide sequence ID" value="XM_060532959.1"/>
</dbReference>
<dbReference type="InterPro" id="IPR011990">
    <property type="entry name" value="TPR-like_helical_dom_sf"/>
</dbReference>
<proteinExistence type="predicted"/>
<dbReference type="EMBL" id="MLFU01000294">
    <property type="protein sequence ID" value="KAK1467993.1"/>
    <property type="molecule type" value="Genomic_DNA"/>
</dbReference>
<dbReference type="GeneID" id="85417197"/>
<accession>A0ABQ9QHC0</accession>
<dbReference type="Gene3D" id="1.25.40.10">
    <property type="entry name" value="Tetratricopeptide repeat domain"/>
    <property type="match status" value="1"/>
</dbReference>
<reference evidence="1 2" key="1">
    <citation type="submission" date="2016-10" db="EMBL/GenBank/DDBJ databases">
        <title>The genome sequence of Colletotrichum fioriniae PJ7.</title>
        <authorList>
            <person name="Baroncelli R."/>
        </authorList>
    </citation>
    <scope>NUCLEOTIDE SEQUENCE [LARGE SCALE GENOMIC DNA]</scope>
    <source>
        <strain evidence="1 2">Tom-12</strain>
    </source>
</reference>
<gene>
    <name evidence="1" type="ORF">CTAM01_16967</name>
</gene>
<dbReference type="SUPFAM" id="SSF48452">
    <property type="entry name" value="TPR-like"/>
    <property type="match status" value="1"/>
</dbReference>
<comment type="caution">
    <text evidence="1">The sequence shown here is derived from an EMBL/GenBank/DDBJ whole genome shotgun (WGS) entry which is preliminary data.</text>
</comment>
<name>A0ABQ9QHC0_9PEZI</name>